<reference evidence="1 2" key="2">
    <citation type="journal article" date="2022" name="Mar. Drugs">
        <title>Bioassay-Guided Fractionation Leads to the Detection of Cholic Acid Generated by the Rare Thalassomonas sp.</title>
        <authorList>
            <person name="Pheiffer F."/>
            <person name="Schneider Y.K."/>
            <person name="Hansen E.H."/>
            <person name="Andersen J.H."/>
            <person name="Isaksson J."/>
            <person name="Busche T."/>
            <person name="R C."/>
            <person name="Kalinowski J."/>
            <person name="Zyl L.V."/>
            <person name="Trindade M."/>
        </authorList>
    </citation>
    <scope>NUCLEOTIDE SEQUENCE [LARGE SCALE GENOMIC DNA]</scope>
    <source>
        <strain evidence="1 2">A5K-106</strain>
    </source>
</reference>
<evidence type="ECO:0000313" key="1">
    <source>
        <dbReference type="EMBL" id="WDD98637.1"/>
    </source>
</evidence>
<gene>
    <name evidence="1" type="ORF">SG35_025875</name>
</gene>
<sequence>MNLKITLIILLLVLLTGCPSIRYSIISNNSQSSIFISYRIEVNLESRIDNSCHIIDGNRLPKMTNRNFQKFSDGRVWEDIPNLEYDLDTCEIYFALPEGFSAQVYINDFCESDVEKFSKVSGKKPRISEVKIEGENGSISVSGWDVSKKFKRVNSDFCIYEYK</sequence>
<name>A0AAE9YQ63_9GAMM</name>
<dbReference type="RefSeq" id="WP_152646634.1">
    <property type="nucleotide sequence ID" value="NZ_CP059735.1"/>
</dbReference>
<protein>
    <recommendedName>
        <fullName evidence="3">Lipoprotein</fullName>
    </recommendedName>
</protein>
<proteinExistence type="predicted"/>
<dbReference type="KEGG" id="tact:SG35_025875"/>
<dbReference type="PROSITE" id="PS51257">
    <property type="entry name" value="PROKAR_LIPOPROTEIN"/>
    <property type="match status" value="1"/>
</dbReference>
<dbReference type="EMBL" id="CP059735">
    <property type="protein sequence ID" value="WDD98637.1"/>
    <property type="molecule type" value="Genomic_DNA"/>
</dbReference>
<dbReference type="AlphaFoldDB" id="A0AAE9YQ63"/>
<dbReference type="Proteomes" id="UP000032568">
    <property type="component" value="Chromosome"/>
</dbReference>
<reference evidence="1 2" key="1">
    <citation type="journal article" date="2015" name="Genome Announc.">
        <title>Draft Genome Sequences of Marine Isolates of Thalassomonas viridans and Thalassomonas actiniarum.</title>
        <authorList>
            <person name="Olonade I."/>
            <person name="van Zyl L.J."/>
            <person name="Trindade M."/>
        </authorList>
    </citation>
    <scope>NUCLEOTIDE SEQUENCE [LARGE SCALE GENOMIC DNA]</scope>
    <source>
        <strain evidence="1 2">A5K-106</strain>
    </source>
</reference>
<organism evidence="1 2">
    <name type="scientific">Thalassomonas actiniarum</name>
    <dbReference type="NCBI Taxonomy" id="485447"/>
    <lineage>
        <taxon>Bacteria</taxon>
        <taxon>Pseudomonadati</taxon>
        <taxon>Pseudomonadota</taxon>
        <taxon>Gammaproteobacteria</taxon>
        <taxon>Alteromonadales</taxon>
        <taxon>Colwelliaceae</taxon>
        <taxon>Thalassomonas</taxon>
    </lineage>
</organism>
<accession>A0AAE9YQ63</accession>
<keyword evidence="2" id="KW-1185">Reference proteome</keyword>
<evidence type="ECO:0008006" key="3">
    <source>
        <dbReference type="Google" id="ProtNLM"/>
    </source>
</evidence>
<evidence type="ECO:0000313" key="2">
    <source>
        <dbReference type="Proteomes" id="UP000032568"/>
    </source>
</evidence>